<proteinExistence type="predicted"/>
<evidence type="ECO:0000313" key="3">
    <source>
        <dbReference type="Proteomes" id="UP000675881"/>
    </source>
</evidence>
<evidence type="ECO:0000256" key="1">
    <source>
        <dbReference type="SAM" id="MobiDB-lite"/>
    </source>
</evidence>
<keyword evidence="3" id="KW-1185">Reference proteome</keyword>
<evidence type="ECO:0000313" key="2">
    <source>
        <dbReference type="EMBL" id="CAF2882694.1"/>
    </source>
</evidence>
<sequence>MKYPKSRNSVNNAGDYSSPSFGSNVQSATNGLYRSQTNNFPGNPSSSTGINVNNRNDLVSQSNSPSYRSIGPIDNNEISQKQNSVNNAGGYSSPSFGSNVQSATNGLYRSQTINFGEMHRLPWENVNNQNDLETKSNFTVHFVNSSH</sequence>
<dbReference type="Proteomes" id="UP000675881">
    <property type="component" value="Chromosome 3"/>
</dbReference>
<organism evidence="2 3">
    <name type="scientific">Lepeophtheirus salmonis</name>
    <name type="common">Salmon louse</name>
    <name type="synonym">Caligus salmonis</name>
    <dbReference type="NCBI Taxonomy" id="72036"/>
    <lineage>
        <taxon>Eukaryota</taxon>
        <taxon>Metazoa</taxon>
        <taxon>Ecdysozoa</taxon>
        <taxon>Arthropoda</taxon>
        <taxon>Crustacea</taxon>
        <taxon>Multicrustacea</taxon>
        <taxon>Hexanauplia</taxon>
        <taxon>Copepoda</taxon>
        <taxon>Siphonostomatoida</taxon>
        <taxon>Caligidae</taxon>
        <taxon>Lepeophtheirus</taxon>
    </lineage>
</organism>
<gene>
    <name evidence="2" type="ORF">LSAA_7106</name>
</gene>
<dbReference type="EMBL" id="HG994582">
    <property type="protein sequence ID" value="CAF2882694.1"/>
    <property type="molecule type" value="Genomic_DNA"/>
</dbReference>
<protein>
    <submittedName>
        <fullName evidence="2">(salmon louse) hypothetical protein</fullName>
    </submittedName>
</protein>
<name>A0A7R8CPC7_LEPSM</name>
<reference evidence="2" key="1">
    <citation type="submission" date="2021-02" db="EMBL/GenBank/DDBJ databases">
        <authorList>
            <person name="Bekaert M."/>
        </authorList>
    </citation>
    <scope>NUCLEOTIDE SEQUENCE</scope>
    <source>
        <strain evidence="2">IoA-00</strain>
    </source>
</reference>
<feature type="region of interest" description="Disordered" evidence="1">
    <location>
        <begin position="1"/>
        <end position="102"/>
    </location>
</feature>
<dbReference type="AlphaFoldDB" id="A0A7R8CPC7"/>
<accession>A0A7R8CPC7</accession>
<feature type="compositionally biased region" description="Polar residues" evidence="1">
    <location>
        <begin position="1"/>
        <end position="67"/>
    </location>
</feature>
<feature type="compositionally biased region" description="Polar residues" evidence="1">
    <location>
        <begin position="76"/>
        <end position="102"/>
    </location>
</feature>